<dbReference type="GO" id="GO:0051301">
    <property type="term" value="P:cell division"/>
    <property type="evidence" value="ECO:0007669"/>
    <property type="project" value="UniProtKB-KW"/>
</dbReference>
<evidence type="ECO:0000259" key="2">
    <source>
        <dbReference type="Pfam" id="PF26298"/>
    </source>
</evidence>
<sequence>MIQKQDVFEFVSYEIQSDKKMINFNYRARDLYLTEKITLPTPIPSFINPLLLKNILNDLHLILGITYFKMYCPKKIISPYHLTKAQADFWNTVYTKGLGEFFYKNKIDFRGLINFPYFDISNTQPIQLRQLDEAKKNKFLVGIGGGKDSIVAIEQLKKQKKEITGFILDAQTTPPNIQIEVSKTMEINYLTVKRQLDSQVFDLRSTYNGHIPITAIYSFIALLLATIYDYSSIIIPNGKSANFGNVNYLGAEINHQWSKSEEFEKLFQEYVKQNITSNIDFSSNLRPYSEMEIAKMFSVHKKYFPIFSSCNRNYKINGNINQKRWCGECAKCAFVFIILSAYLSKKEVVEIFNKNLLDDPKLIPLYQDLIGKGKMKPFDCVGTFEESIEAFEMIKNNGEFKNDLVMKTIEKLI</sequence>
<dbReference type="GO" id="GO:0009252">
    <property type="term" value="P:peptidoglycan biosynthetic process"/>
    <property type="evidence" value="ECO:0007669"/>
    <property type="project" value="UniProtKB-UniRule"/>
</dbReference>
<dbReference type="AlphaFoldDB" id="A0A2H0KN37"/>
<keyword evidence="1" id="KW-0133">Cell shape</keyword>
<comment type="catalytic activity">
    <reaction evidence="1">
        <text>UDP-N-acetyl-alpha-D-muramoyl-L-alanyl-L-glutamate + ATP + H2O = UDP-N-acetyl-alpha-D-muramoyl-L-alanyl-D-glutamate + AMP + diphosphate + H(+)</text>
        <dbReference type="Rhea" id="RHEA:58812"/>
        <dbReference type="ChEBI" id="CHEBI:15377"/>
        <dbReference type="ChEBI" id="CHEBI:15378"/>
        <dbReference type="ChEBI" id="CHEBI:30616"/>
        <dbReference type="ChEBI" id="CHEBI:33019"/>
        <dbReference type="ChEBI" id="CHEBI:83900"/>
        <dbReference type="ChEBI" id="CHEBI:142725"/>
        <dbReference type="ChEBI" id="CHEBI:456215"/>
        <dbReference type="EC" id="5.1.1.23"/>
    </reaction>
</comment>
<dbReference type="Proteomes" id="UP000229497">
    <property type="component" value="Unassembled WGS sequence"/>
</dbReference>
<evidence type="ECO:0000313" key="5">
    <source>
        <dbReference type="Proteomes" id="UP000229497"/>
    </source>
</evidence>
<dbReference type="Pfam" id="PF26298">
    <property type="entry name" value="MurL_epimerase_C"/>
    <property type="match status" value="1"/>
</dbReference>
<comment type="function">
    <text evidence="1">Cell wall formation. Catalyzes epimerization of the terminal L-glutamate in UDP-N-acetyl-alpha-D-muramoyl-L-alanyl-L-glutamate.</text>
</comment>
<gene>
    <name evidence="1" type="primary">murL</name>
    <name evidence="4" type="ORF">COV87_00530</name>
</gene>
<dbReference type="GO" id="GO:0005737">
    <property type="term" value="C:cytoplasm"/>
    <property type="evidence" value="ECO:0007669"/>
    <property type="project" value="UniProtKB-UniRule"/>
</dbReference>
<protein>
    <recommendedName>
        <fullName evidence="1">UDP-N-acetyl-alpha-D-muramoyl-L-alanyl-L-glutamate epimerase</fullName>
        <ecNumber evidence="1">5.1.1.23</ecNumber>
    </recommendedName>
    <alternativeName>
        <fullName evidence="1">UDP-MurNAc-L-Ala-L-Glu epimerase</fullName>
    </alternativeName>
</protein>
<dbReference type="UniPathway" id="UPA00219"/>
<feature type="domain" description="MurL N-terminal" evidence="3">
    <location>
        <begin position="4"/>
        <end position="282"/>
    </location>
</feature>
<dbReference type="EMBL" id="PCVK01000019">
    <property type="protein sequence ID" value="PIQ71953.1"/>
    <property type="molecule type" value="Genomic_DNA"/>
</dbReference>
<dbReference type="EC" id="5.1.1.23" evidence="1"/>
<organism evidence="4 5">
    <name type="scientific">Candidatus Roizmanbacteria bacterium CG11_big_fil_rev_8_21_14_0_20_37_16</name>
    <dbReference type="NCBI Taxonomy" id="1974857"/>
    <lineage>
        <taxon>Bacteria</taxon>
        <taxon>Candidatus Roizmaniibacteriota</taxon>
    </lineage>
</organism>
<dbReference type="InterPro" id="IPR043689">
    <property type="entry name" value="MurL"/>
</dbReference>
<comment type="similarity">
    <text evidence="1">Belongs to the MurL family.</text>
</comment>
<keyword evidence="1" id="KW-0131">Cell cycle</keyword>
<dbReference type="Pfam" id="PF26299">
    <property type="entry name" value="MurL_N"/>
    <property type="match status" value="1"/>
</dbReference>
<keyword evidence="1" id="KW-0573">Peptidoglycan synthesis</keyword>
<keyword evidence="1" id="KW-0413">Isomerase</keyword>
<dbReference type="GO" id="GO:0008360">
    <property type="term" value="P:regulation of cell shape"/>
    <property type="evidence" value="ECO:0007669"/>
    <property type="project" value="UniProtKB-KW"/>
</dbReference>
<name>A0A2H0KN37_9BACT</name>
<dbReference type="InterPro" id="IPR014729">
    <property type="entry name" value="Rossmann-like_a/b/a_fold"/>
</dbReference>
<dbReference type="Gene3D" id="3.40.50.620">
    <property type="entry name" value="HUPs"/>
    <property type="match status" value="1"/>
</dbReference>
<reference evidence="4 5" key="1">
    <citation type="submission" date="2017-09" db="EMBL/GenBank/DDBJ databases">
        <title>Depth-based differentiation of microbial function through sediment-hosted aquifers and enrichment of novel symbionts in the deep terrestrial subsurface.</title>
        <authorList>
            <person name="Probst A.J."/>
            <person name="Ladd B."/>
            <person name="Jarett J.K."/>
            <person name="Geller-Mcgrath D.E."/>
            <person name="Sieber C.M."/>
            <person name="Emerson J.B."/>
            <person name="Anantharaman K."/>
            <person name="Thomas B.C."/>
            <person name="Malmstrom R."/>
            <person name="Stieglmeier M."/>
            <person name="Klingl A."/>
            <person name="Woyke T."/>
            <person name="Ryan C.M."/>
            <person name="Banfield J.F."/>
        </authorList>
    </citation>
    <scope>NUCLEOTIDE SEQUENCE [LARGE SCALE GENOMIC DNA]</scope>
    <source>
        <strain evidence="4">CG11_big_fil_rev_8_21_14_0_20_37_16</strain>
    </source>
</reference>
<dbReference type="InterPro" id="IPR058741">
    <property type="entry name" value="MurL_C"/>
</dbReference>
<comment type="pathway">
    <text evidence="1">Cell wall biogenesis; peptidoglycan biosynthesis.</text>
</comment>
<dbReference type="GO" id="GO:0071555">
    <property type="term" value="P:cell wall organization"/>
    <property type="evidence" value="ECO:0007669"/>
    <property type="project" value="UniProtKB-KW"/>
</dbReference>
<evidence type="ECO:0000256" key="1">
    <source>
        <dbReference type="HAMAP-Rule" id="MF_02209"/>
    </source>
</evidence>
<evidence type="ECO:0000259" key="3">
    <source>
        <dbReference type="Pfam" id="PF26299"/>
    </source>
</evidence>
<evidence type="ECO:0000313" key="4">
    <source>
        <dbReference type="EMBL" id="PIQ71953.1"/>
    </source>
</evidence>
<dbReference type="InterPro" id="IPR058740">
    <property type="entry name" value="MurL_N"/>
</dbReference>
<feature type="domain" description="MurL C-terminal" evidence="2">
    <location>
        <begin position="307"/>
        <end position="410"/>
    </location>
</feature>
<dbReference type="HAMAP" id="MF_02209">
    <property type="entry name" value="MurL"/>
    <property type="match status" value="1"/>
</dbReference>
<keyword evidence="1" id="KW-0132">Cell division</keyword>
<proteinExistence type="inferred from homology"/>
<comment type="caution">
    <text evidence="4">The sequence shown here is derived from an EMBL/GenBank/DDBJ whole genome shotgun (WGS) entry which is preliminary data.</text>
</comment>
<keyword evidence="1" id="KW-0961">Cell wall biogenesis/degradation</keyword>
<accession>A0A2H0KN37</accession>
<dbReference type="GO" id="GO:0016855">
    <property type="term" value="F:racemase and epimerase activity, acting on amino acids and derivatives"/>
    <property type="evidence" value="ECO:0007669"/>
    <property type="project" value="UniProtKB-UniRule"/>
</dbReference>